<accession>A0A8H7DIB4</accession>
<dbReference type="AlphaFoldDB" id="A0A8H7DIB4"/>
<proteinExistence type="predicted"/>
<sequence length="510" mass="56902">MSTSKPTETAAILPSGINRFPAELLVEIFALCWRSFTPRFAEIYTTPSGEVCQDNSTASYKTEIARLAHAPLLAVSQVCMKWRAIALGTSFLWCDVELDCVLWDRPDHSTTALGLLESTLTRGRSSPLNISLTEGAYPFPAPVFAMLAMHSHRWQTFTCPSSFIDAFQGIRDKLPRLQKLYLDAGPDEAGSLDMWGSMPNLTSLVLVADVFAYDRHKLPLKQLRELECTTLDRDDTESALSVMSLLPTATEFRLAIQLFGNTDEAWLEMNSVTADISGFFLQLLEDFACDYSLEVLQCILNSITLPLLTRFELESYNYPRCPLLWPHRAFLALSTRSSLNSTLQTLEIYDVHITEQQLLECLSDLPSLERLAVSDHQPVALIPERAGVGASEVLITDSLLSRLTPVADSSCLVPRLSSLGCQTLMRFDDRALLALAVSRLDEFHLSQNSGRFDLELSWLPGHGRRLDDAVFARLDALRTSTNRRLTFRMSAAEDEWIKMKCVESSGGTGE</sequence>
<dbReference type="EMBL" id="JACAZH010000002">
    <property type="protein sequence ID" value="KAF7375355.1"/>
    <property type="molecule type" value="Genomic_DNA"/>
</dbReference>
<gene>
    <name evidence="1" type="ORF">MSAN_00422800</name>
</gene>
<keyword evidence="2" id="KW-1185">Reference proteome</keyword>
<dbReference type="InterPro" id="IPR032675">
    <property type="entry name" value="LRR_dom_sf"/>
</dbReference>
<protein>
    <submittedName>
        <fullName evidence="1">F-box domain-containing protein</fullName>
    </submittedName>
</protein>
<dbReference type="SUPFAM" id="SSF52058">
    <property type="entry name" value="L domain-like"/>
    <property type="match status" value="1"/>
</dbReference>
<evidence type="ECO:0000313" key="1">
    <source>
        <dbReference type="EMBL" id="KAF7375355.1"/>
    </source>
</evidence>
<organism evidence="1 2">
    <name type="scientific">Mycena sanguinolenta</name>
    <dbReference type="NCBI Taxonomy" id="230812"/>
    <lineage>
        <taxon>Eukaryota</taxon>
        <taxon>Fungi</taxon>
        <taxon>Dikarya</taxon>
        <taxon>Basidiomycota</taxon>
        <taxon>Agaricomycotina</taxon>
        <taxon>Agaricomycetes</taxon>
        <taxon>Agaricomycetidae</taxon>
        <taxon>Agaricales</taxon>
        <taxon>Marasmiineae</taxon>
        <taxon>Mycenaceae</taxon>
        <taxon>Mycena</taxon>
    </lineage>
</organism>
<evidence type="ECO:0000313" key="2">
    <source>
        <dbReference type="Proteomes" id="UP000623467"/>
    </source>
</evidence>
<dbReference type="Gene3D" id="3.80.10.10">
    <property type="entry name" value="Ribonuclease Inhibitor"/>
    <property type="match status" value="1"/>
</dbReference>
<reference evidence="1" key="1">
    <citation type="submission" date="2020-05" db="EMBL/GenBank/DDBJ databases">
        <title>Mycena genomes resolve the evolution of fungal bioluminescence.</title>
        <authorList>
            <person name="Tsai I.J."/>
        </authorList>
    </citation>
    <scope>NUCLEOTIDE SEQUENCE</scope>
    <source>
        <strain evidence="1">160909Yilan</strain>
    </source>
</reference>
<comment type="caution">
    <text evidence="1">The sequence shown here is derived from an EMBL/GenBank/DDBJ whole genome shotgun (WGS) entry which is preliminary data.</text>
</comment>
<dbReference type="OrthoDB" id="3365698at2759"/>
<name>A0A8H7DIB4_9AGAR</name>
<dbReference type="Proteomes" id="UP000623467">
    <property type="component" value="Unassembled WGS sequence"/>
</dbReference>